<evidence type="ECO:0000313" key="1">
    <source>
        <dbReference type="EMBL" id="RRO19838.1"/>
    </source>
</evidence>
<dbReference type="RefSeq" id="WP_116166665.1">
    <property type="nucleotide sequence ID" value="NZ_QHJS02000031.1"/>
</dbReference>
<reference evidence="1 2" key="1">
    <citation type="submission" date="2018-11" db="EMBL/GenBank/DDBJ databases">
        <title>Draft genome sequences of proposed Pectobacterium aquaticum sp. nov. isolated in France from fresh water.</title>
        <authorList>
            <person name="Pedron J."/>
            <person name="Barny M.A."/>
        </authorList>
    </citation>
    <scope>NUCLEOTIDE SEQUENCE [LARGE SCALE GENOMIC DNA]</scope>
    <source>
        <strain evidence="1 2">A127-S21-F16</strain>
    </source>
</reference>
<dbReference type="EMBL" id="QHJS02000031">
    <property type="protein sequence ID" value="RRO19838.1"/>
    <property type="molecule type" value="Genomic_DNA"/>
</dbReference>
<name>A0AA93ALQ4_9GAMM</name>
<dbReference type="InterPro" id="IPR036388">
    <property type="entry name" value="WH-like_DNA-bd_sf"/>
</dbReference>
<sequence length="70" mass="8290">MSEESHKILSLKMDEELYEKTIKFIDQKGLKNLNIKKVQFQFRTGYFRAARVVERIRLEKGVTGTKINKD</sequence>
<dbReference type="Proteomes" id="UP000256540">
    <property type="component" value="Unassembled WGS sequence"/>
</dbReference>
<dbReference type="Gene3D" id="1.10.10.10">
    <property type="entry name" value="Winged helix-like DNA-binding domain superfamily/Winged helix DNA-binding domain"/>
    <property type="match status" value="1"/>
</dbReference>
<accession>A0AA93ALQ4</accession>
<proteinExistence type="predicted"/>
<protein>
    <recommendedName>
        <fullName evidence="3">FtsK gamma domain-containing protein</fullName>
    </recommendedName>
</protein>
<evidence type="ECO:0008006" key="3">
    <source>
        <dbReference type="Google" id="ProtNLM"/>
    </source>
</evidence>
<comment type="caution">
    <text evidence="1">The sequence shown here is derived from an EMBL/GenBank/DDBJ whole genome shotgun (WGS) entry which is preliminary data.</text>
</comment>
<organism evidence="1 2">
    <name type="scientific">Pectobacterium aquaticum</name>
    <dbReference type="NCBI Taxonomy" id="2204145"/>
    <lineage>
        <taxon>Bacteria</taxon>
        <taxon>Pseudomonadati</taxon>
        <taxon>Pseudomonadota</taxon>
        <taxon>Gammaproteobacteria</taxon>
        <taxon>Enterobacterales</taxon>
        <taxon>Pectobacteriaceae</taxon>
        <taxon>Pectobacterium</taxon>
    </lineage>
</organism>
<evidence type="ECO:0000313" key="2">
    <source>
        <dbReference type="Proteomes" id="UP000256540"/>
    </source>
</evidence>
<dbReference type="AlphaFoldDB" id="A0AA93ALQ4"/>
<gene>
    <name evidence="1" type="ORF">DMB84_010780</name>
</gene>